<reference evidence="1 2" key="1">
    <citation type="submission" date="2018-11" db="EMBL/GenBank/DDBJ databases">
        <title>Chryseotalea sanarue gen. nov., sp., nov., a member of the family Cytophagaceae, isolated from a brackish lake in Hamamatsu Japan.</title>
        <authorList>
            <person name="Maejima Y."/>
            <person name="Iino T."/>
            <person name="Muraguchi Y."/>
            <person name="Fukuda K."/>
            <person name="Ohkuma M."/>
            <person name="Moriuchi R."/>
            <person name="Dohra H."/>
            <person name="Kimbara K."/>
            <person name="Shintani M."/>
        </authorList>
    </citation>
    <scope>NUCLEOTIDE SEQUENCE [LARGE SCALE GENOMIC DNA]</scope>
    <source>
        <strain evidence="1 2">Ys</strain>
    </source>
</reference>
<dbReference type="Proteomes" id="UP000288227">
    <property type="component" value="Unassembled WGS sequence"/>
</dbReference>
<protein>
    <submittedName>
        <fullName evidence="1">Uncharacterized protein</fullName>
    </submittedName>
</protein>
<name>A0A401U7V1_9BACT</name>
<dbReference type="RefSeq" id="WP_127121614.1">
    <property type="nucleotide sequence ID" value="NZ_BHXQ01000002.1"/>
</dbReference>
<proteinExistence type="predicted"/>
<evidence type="ECO:0000313" key="1">
    <source>
        <dbReference type="EMBL" id="GCC50963.1"/>
    </source>
</evidence>
<evidence type="ECO:0000313" key="2">
    <source>
        <dbReference type="Proteomes" id="UP000288227"/>
    </source>
</evidence>
<sequence length="139" mass="15398">MQEFFKDKSAQVYYDAALNTLFLVYTGKVQNDQQFITINTAVLAAFTKLNTQKFVADIRKMGIISVASQNWVVANLLPGMVKHLNGKMLYHAQVVDPSEILSKVSGNNIKGRSSQVAEGFEVVQFSDTEKLTEYLGSVG</sequence>
<dbReference type="EMBL" id="BHXQ01000002">
    <property type="protein sequence ID" value="GCC50963.1"/>
    <property type="molecule type" value="Genomic_DNA"/>
</dbReference>
<gene>
    <name evidence="1" type="ORF">SanaruYs_11820</name>
</gene>
<comment type="caution">
    <text evidence="1">The sequence shown here is derived from an EMBL/GenBank/DDBJ whole genome shotgun (WGS) entry which is preliminary data.</text>
</comment>
<accession>A0A401U7V1</accession>
<dbReference type="OrthoDB" id="982109at2"/>
<organism evidence="1 2">
    <name type="scientific">Chryseotalea sanaruensis</name>
    <dbReference type="NCBI Taxonomy" id="2482724"/>
    <lineage>
        <taxon>Bacteria</taxon>
        <taxon>Pseudomonadati</taxon>
        <taxon>Bacteroidota</taxon>
        <taxon>Cytophagia</taxon>
        <taxon>Cytophagales</taxon>
        <taxon>Chryseotaleaceae</taxon>
        <taxon>Chryseotalea</taxon>
    </lineage>
</organism>
<dbReference type="AlphaFoldDB" id="A0A401U7V1"/>
<keyword evidence="2" id="KW-1185">Reference proteome</keyword>